<dbReference type="EMBL" id="JBHRTK010000016">
    <property type="protein sequence ID" value="MFC3208106.1"/>
    <property type="molecule type" value="Genomic_DNA"/>
</dbReference>
<reference evidence="2" key="1">
    <citation type="journal article" date="2019" name="Int. J. Syst. Evol. Microbiol.">
        <title>The Global Catalogue of Microorganisms (GCM) 10K type strain sequencing project: providing services to taxonomists for standard genome sequencing and annotation.</title>
        <authorList>
            <consortium name="The Broad Institute Genomics Platform"/>
            <consortium name="The Broad Institute Genome Sequencing Center for Infectious Disease"/>
            <person name="Wu L."/>
            <person name="Ma J."/>
        </authorList>
    </citation>
    <scope>NUCLEOTIDE SEQUENCE [LARGE SCALE GENOMIC DNA]</scope>
    <source>
        <strain evidence="2">KCTC 52165</strain>
    </source>
</reference>
<name>A0ABV7KGI8_9HYPH</name>
<keyword evidence="2" id="KW-1185">Reference proteome</keyword>
<accession>A0ABV7KGI8</accession>
<gene>
    <name evidence="1" type="ORF">ACFOHJ_17930</name>
</gene>
<evidence type="ECO:0000313" key="2">
    <source>
        <dbReference type="Proteomes" id="UP001595583"/>
    </source>
</evidence>
<sequence length="107" mass="11944">MNYRDWHVGMKVVFVGSEGFLVAGRSARLEIGHVYTIADLHMSSIGDEVRGGGGERYILSEDALYISFGQKIWYHAGAFRPVEPRKTDISIFQQLLSPSKIKARADA</sequence>
<dbReference type="RefSeq" id="WP_378222936.1">
    <property type="nucleotide sequence ID" value="NZ_JBHRTK010000016.1"/>
</dbReference>
<organism evidence="1 2">
    <name type="scientific">Aquamicrobium soli</name>
    <dbReference type="NCBI Taxonomy" id="1811518"/>
    <lineage>
        <taxon>Bacteria</taxon>
        <taxon>Pseudomonadati</taxon>
        <taxon>Pseudomonadota</taxon>
        <taxon>Alphaproteobacteria</taxon>
        <taxon>Hyphomicrobiales</taxon>
        <taxon>Phyllobacteriaceae</taxon>
        <taxon>Aquamicrobium</taxon>
    </lineage>
</organism>
<dbReference type="Proteomes" id="UP001595583">
    <property type="component" value="Unassembled WGS sequence"/>
</dbReference>
<comment type="caution">
    <text evidence="1">The sequence shown here is derived from an EMBL/GenBank/DDBJ whole genome shotgun (WGS) entry which is preliminary data.</text>
</comment>
<protein>
    <submittedName>
        <fullName evidence="1">Uncharacterized protein</fullName>
    </submittedName>
</protein>
<proteinExistence type="predicted"/>
<evidence type="ECO:0000313" key="1">
    <source>
        <dbReference type="EMBL" id="MFC3208106.1"/>
    </source>
</evidence>